<proteinExistence type="predicted"/>
<dbReference type="EMBL" id="QXQB01000001">
    <property type="protein sequence ID" value="RJX41519.1"/>
    <property type="molecule type" value="Genomic_DNA"/>
</dbReference>
<name>A0A3A6PTB1_9BACL</name>
<dbReference type="SUPFAM" id="SSF47819">
    <property type="entry name" value="HRDC-like"/>
    <property type="match status" value="1"/>
</dbReference>
<keyword evidence="3" id="KW-1185">Reference proteome</keyword>
<dbReference type="OrthoDB" id="26793at2"/>
<dbReference type="Gene3D" id="1.10.150.80">
    <property type="entry name" value="HRDC domain"/>
    <property type="match status" value="1"/>
</dbReference>
<dbReference type="GO" id="GO:0003676">
    <property type="term" value="F:nucleic acid binding"/>
    <property type="evidence" value="ECO:0007669"/>
    <property type="project" value="InterPro"/>
</dbReference>
<dbReference type="Proteomes" id="UP000267798">
    <property type="component" value="Unassembled WGS sequence"/>
</dbReference>
<reference evidence="2 3" key="1">
    <citation type="submission" date="2018-09" db="EMBL/GenBank/DDBJ databases">
        <title>Paenibacillus aracenensis nov. sp. isolated from a cave in southern Spain.</title>
        <authorList>
            <person name="Jurado V."/>
            <person name="Gutierrez-Patricio S."/>
            <person name="Gonzalez-Pimentel J.L."/>
            <person name="Miller A.Z."/>
            <person name="Laiz L."/>
            <person name="Saiz-Jimenez C."/>
        </authorList>
    </citation>
    <scope>NUCLEOTIDE SEQUENCE [LARGE SCALE GENOMIC DNA]</scope>
    <source>
        <strain evidence="2 3">JCM 19203</strain>
    </source>
</reference>
<accession>A0A3A6PTB1</accession>
<dbReference type="AlphaFoldDB" id="A0A3A6PTB1"/>
<protein>
    <submittedName>
        <fullName evidence="2">Aldolase</fullName>
    </submittedName>
</protein>
<gene>
    <name evidence="2" type="ORF">D3P09_05985</name>
</gene>
<dbReference type="PROSITE" id="PS50967">
    <property type="entry name" value="HRDC"/>
    <property type="match status" value="1"/>
</dbReference>
<dbReference type="SMART" id="SM00341">
    <property type="entry name" value="HRDC"/>
    <property type="match status" value="1"/>
</dbReference>
<evidence type="ECO:0000259" key="1">
    <source>
        <dbReference type="PROSITE" id="PS50967"/>
    </source>
</evidence>
<dbReference type="InterPro" id="IPR010997">
    <property type="entry name" value="HRDC-like_sf"/>
</dbReference>
<dbReference type="Pfam" id="PF00570">
    <property type="entry name" value="HRDC"/>
    <property type="match status" value="1"/>
</dbReference>
<comment type="caution">
    <text evidence="2">The sequence shown here is derived from an EMBL/GenBank/DDBJ whole genome shotgun (WGS) entry which is preliminary data.</text>
</comment>
<dbReference type="RefSeq" id="WP_120108002.1">
    <property type="nucleotide sequence ID" value="NZ_QXQB01000001.1"/>
</dbReference>
<dbReference type="GO" id="GO:0000166">
    <property type="term" value="F:nucleotide binding"/>
    <property type="evidence" value="ECO:0007669"/>
    <property type="project" value="InterPro"/>
</dbReference>
<evidence type="ECO:0000313" key="2">
    <source>
        <dbReference type="EMBL" id="RJX41519.1"/>
    </source>
</evidence>
<evidence type="ECO:0000313" key="3">
    <source>
        <dbReference type="Proteomes" id="UP000267798"/>
    </source>
</evidence>
<dbReference type="InterPro" id="IPR044876">
    <property type="entry name" value="HRDC_dom_sf"/>
</dbReference>
<dbReference type="InterPro" id="IPR002121">
    <property type="entry name" value="HRDC_dom"/>
</dbReference>
<feature type="domain" description="HRDC" evidence="1">
    <location>
        <begin position="105"/>
        <end position="185"/>
    </location>
</feature>
<sequence length="335" mass="38547">MHIVFLNTFEKPAEGGRIESAQLSICEEGGQYSVLWLEAGADSNGKQEPERWFEGISWEEMLTAFRYGAARMMGAGYAPILDGMLENGRAAGGSMSSMIQCYGELNRNEELFQALREWRRKTAAAEKRSAYLVATNRMLWMISAYVPHNLEELKQIPGWGKSKQEAYGEGIIELTAGVERTAAFPLDWVQEKLDAEQYTAWLYKQKENKYKGIMEWQQEKRRILAVLQQSGGLDQLQTELKLPRRELLLRLELLEKEGYDVDVLVQRELNLVPEEEREQILEAMTSIGDQYLKPVLQRVYGESAASQTGEQVETLYERLRLMRMHYRKTSQEEAV</sequence>
<organism evidence="2 3">
    <name type="scientific">Paenibacillus pinisoli</name>
    <dbReference type="NCBI Taxonomy" id="1276110"/>
    <lineage>
        <taxon>Bacteria</taxon>
        <taxon>Bacillati</taxon>
        <taxon>Bacillota</taxon>
        <taxon>Bacilli</taxon>
        <taxon>Bacillales</taxon>
        <taxon>Paenibacillaceae</taxon>
        <taxon>Paenibacillus</taxon>
    </lineage>
</organism>